<accession>A0A5J6MPY6</accession>
<keyword evidence="2" id="KW-0808">Transferase</keyword>
<evidence type="ECO:0000313" key="2">
    <source>
        <dbReference type="EMBL" id="QEX19453.1"/>
    </source>
</evidence>
<dbReference type="KEGG" id="htq:FRZ44_47670"/>
<dbReference type="PANTHER" id="PTHR30437:SF5">
    <property type="entry name" value="REGULATOR OF NUCLEOSIDE DIPHOSPHATE KINASE"/>
    <property type="match status" value="1"/>
</dbReference>
<dbReference type="NCBIfam" id="NF004396">
    <property type="entry name" value="PRK05753.1"/>
    <property type="match status" value="1"/>
</dbReference>
<dbReference type="RefSeq" id="WP_191908275.1">
    <property type="nucleotide sequence ID" value="NZ_CP042906.1"/>
</dbReference>
<dbReference type="Pfam" id="PF01272">
    <property type="entry name" value="GreA_GreB"/>
    <property type="match status" value="1"/>
</dbReference>
<dbReference type="Gene3D" id="3.10.50.30">
    <property type="entry name" value="Transcription elongation factor, GreA/GreB, C-terminal domain"/>
    <property type="match status" value="1"/>
</dbReference>
<protein>
    <submittedName>
        <fullName evidence="2">Regulator of nucleoside diphosphate kinase</fullName>
    </submittedName>
</protein>
<dbReference type="InterPro" id="IPR036953">
    <property type="entry name" value="GreA/GreB_C_sf"/>
</dbReference>
<proteinExistence type="predicted"/>
<name>A0A5J6MPY6_9PROT</name>
<keyword evidence="3" id="KW-1185">Reference proteome</keyword>
<dbReference type="GO" id="GO:0016301">
    <property type="term" value="F:kinase activity"/>
    <property type="evidence" value="ECO:0007669"/>
    <property type="project" value="UniProtKB-KW"/>
</dbReference>
<reference evidence="2 3" key="1">
    <citation type="submission" date="2019-08" db="EMBL/GenBank/DDBJ databases">
        <title>Hyperibacter terrae gen. nov., sp. nov. and Hyperibacter viscosus sp. nov., two new members in the family Rhodospirillaceae isolated from the rhizosphere of Hypericum perforatum.</title>
        <authorList>
            <person name="Noviana Z."/>
        </authorList>
    </citation>
    <scope>NUCLEOTIDE SEQUENCE [LARGE SCALE GENOMIC DNA]</scope>
    <source>
        <strain evidence="2 3">R5913</strain>
    </source>
</reference>
<dbReference type="PANTHER" id="PTHR30437">
    <property type="entry name" value="TRANSCRIPTION ELONGATION FACTOR GREA"/>
    <property type="match status" value="1"/>
</dbReference>
<feature type="domain" description="Transcription elongation factor GreA/GreB C-terminal" evidence="1">
    <location>
        <begin position="62"/>
        <end position="134"/>
    </location>
</feature>
<gene>
    <name evidence="2" type="primary">rnk</name>
    <name evidence="2" type="ORF">FRZ44_47670</name>
</gene>
<dbReference type="Proteomes" id="UP000326202">
    <property type="component" value="Chromosome"/>
</dbReference>
<dbReference type="EMBL" id="CP042906">
    <property type="protein sequence ID" value="QEX19453.1"/>
    <property type="molecule type" value="Genomic_DNA"/>
</dbReference>
<dbReference type="InterPro" id="IPR001437">
    <property type="entry name" value="Tscrpt_elong_fac_GreA/B_C"/>
</dbReference>
<dbReference type="InterPro" id="IPR023459">
    <property type="entry name" value="Tscrpt_elong_fac_GreA/B_fam"/>
</dbReference>
<dbReference type="AlphaFoldDB" id="A0A5J6MPY6"/>
<dbReference type="GO" id="GO:0006354">
    <property type="term" value="P:DNA-templated transcription elongation"/>
    <property type="evidence" value="ECO:0007669"/>
    <property type="project" value="TreeGrafter"/>
</dbReference>
<dbReference type="GO" id="GO:0003677">
    <property type="term" value="F:DNA binding"/>
    <property type="evidence" value="ECO:0007669"/>
    <property type="project" value="InterPro"/>
</dbReference>
<dbReference type="GO" id="GO:0032784">
    <property type="term" value="P:regulation of DNA-templated transcription elongation"/>
    <property type="evidence" value="ECO:0007669"/>
    <property type="project" value="InterPro"/>
</dbReference>
<dbReference type="GO" id="GO:0070063">
    <property type="term" value="F:RNA polymerase binding"/>
    <property type="evidence" value="ECO:0007669"/>
    <property type="project" value="InterPro"/>
</dbReference>
<organism evidence="2 3">
    <name type="scientific">Hypericibacter terrae</name>
    <dbReference type="NCBI Taxonomy" id="2602015"/>
    <lineage>
        <taxon>Bacteria</taxon>
        <taxon>Pseudomonadati</taxon>
        <taxon>Pseudomonadota</taxon>
        <taxon>Alphaproteobacteria</taxon>
        <taxon>Rhodospirillales</taxon>
        <taxon>Dongiaceae</taxon>
        <taxon>Hypericibacter</taxon>
    </lineage>
</organism>
<dbReference type="SUPFAM" id="SSF54534">
    <property type="entry name" value="FKBP-like"/>
    <property type="match status" value="1"/>
</dbReference>
<evidence type="ECO:0000313" key="3">
    <source>
        <dbReference type="Proteomes" id="UP000326202"/>
    </source>
</evidence>
<sequence>MTQAIARDRGNLPAIVVTKRDFGKLNNVIGDYAPIISWDAVRFLLGELARARVVDNEHIPPTNVTMGSQVEIRERHTGETRLATLTYPAEQRLYRDAVSVLTPLGAALLGLPKEQSINYIDSDGKEMTVEVLKILHQPEAQQRFKRTSRVDPSSNTR</sequence>
<evidence type="ECO:0000259" key="1">
    <source>
        <dbReference type="Pfam" id="PF01272"/>
    </source>
</evidence>
<keyword evidence="2" id="KW-0418">Kinase</keyword>